<evidence type="ECO:0000313" key="14">
    <source>
        <dbReference type="EMBL" id="OBJ90482.1"/>
    </source>
</evidence>
<feature type="binding site" evidence="12">
    <location>
        <position position="27"/>
    </location>
    <ligand>
        <name>ATP</name>
        <dbReference type="ChEBI" id="CHEBI:30616"/>
    </ligand>
</feature>
<dbReference type="GO" id="GO:0005886">
    <property type="term" value="C:plasma membrane"/>
    <property type="evidence" value="ECO:0007669"/>
    <property type="project" value="UniProtKB-SubCell"/>
</dbReference>
<evidence type="ECO:0000256" key="10">
    <source>
        <dbReference type="ARBA" id="ARBA00022989"/>
    </source>
</evidence>
<dbReference type="SUPFAM" id="SSF56112">
    <property type="entry name" value="Protein kinase-like (PK-like)"/>
    <property type="match status" value="1"/>
</dbReference>
<dbReference type="Gene3D" id="3.30.200.20">
    <property type="entry name" value="Phosphorylase Kinase, domain 1"/>
    <property type="match status" value="1"/>
</dbReference>
<dbReference type="InterPro" id="IPR008271">
    <property type="entry name" value="Ser/Thr_kinase_AS"/>
</dbReference>
<dbReference type="PROSITE" id="PS00108">
    <property type="entry name" value="PROTEIN_KINASE_ST"/>
    <property type="match status" value="1"/>
</dbReference>
<dbReference type="PROSITE" id="PS00107">
    <property type="entry name" value="PROTEIN_KINASE_ATP"/>
    <property type="match status" value="1"/>
</dbReference>
<dbReference type="GO" id="GO:0004674">
    <property type="term" value="F:protein serine/threonine kinase activity"/>
    <property type="evidence" value="ECO:0007669"/>
    <property type="project" value="UniProtKB-KW"/>
</dbReference>
<keyword evidence="9 12" id="KW-0067">ATP-binding</keyword>
<dbReference type="PANTHER" id="PTHR43289">
    <property type="entry name" value="MITOGEN-ACTIVATED PROTEIN KINASE KINASE KINASE 20-RELATED"/>
    <property type="match status" value="1"/>
</dbReference>
<evidence type="ECO:0000256" key="12">
    <source>
        <dbReference type="PROSITE-ProRule" id="PRU10141"/>
    </source>
</evidence>
<dbReference type="InterPro" id="IPR011009">
    <property type="entry name" value="Kinase-like_dom_sf"/>
</dbReference>
<evidence type="ECO:0000256" key="5">
    <source>
        <dbReference type="ARBA" id="ARBA00022679"/>
    </source>
</evidence>
<accession>A0A1A3KZ33</accession>
<dbReference type="PANTHER" id="PTHR43289:SF6">
    <property type="entry name" value="SERINE_THREONINE-PROTEIN KINASE NEKL-3"/>
    <property type="match status" value="1"/>
</dbReference>
<dbReference type="Proteomes" id="UP000093925">
    <property type="component" value="Unassembled WGS sequence"/>
</dbReference>
<dbReference type="InterPro" id="IPR000719">
    <property type="entry name" value="Prot_kinase_dom"/>
</dbReference>
<dbReference type="Gene3D" id="1.10.510.10">
    <property type="entry name" value="Transferase(Phosphotransferase) domain 1"/>
    <property type="match status" value="1"/>
</dbReference>
<dbReference type="InterPro" id="IPR017441">
    <property type="entry name" value="Protein_kinase_ATP_BS"/>
</dbReference>
<keyword evidence="3" id="KW-1003">Cell membrane</keyword>
<dbReference type="EC" id="2.7.11.1" evidence="2"/>
<proteinExistence type="predicted"/>
<dbReference type="GO" id="GO:0005524">
    <property type="term" value="F:ATP binding"/>
    <property type="evidence" value="ECO:0007669"/>
    <property type="project" value="UniProtKB-UniRule"/>
</dbReference>
<keyword evidence="10" id="KW-1133">Transmembrane helix</keyword>
<feature type="domain" description="Protein kinase" evidence="13">
    <location>
        <begin position="1"/>
        <end position="258"/>
    </location>
</feature>
<keyword evidence="8" id="KW-0418">Kinase</keyword>
<evidence type="ECO:0000256" key="9">
    <source>
        <dbReference type="ARBA" id="ARBA00022840"/>
    </source>
</evidence>
<reference evidence="14 15" key="1">
    <citation type="submission" date="2016-06" db="EMBL/GenBank/DDBJ databases">
        <authorList>
            <person name="Kjaerup R.B."/>
            <person name="Dalgaard T.S."/>
            <person name="Juul-Madsen H.R."/>
        </authorList>
    </citation>
    <scope>NUCLEOTIDE SEQUENCE [LARGE SCALE GENOMIC DNA]</scope>
    <source>
        <strain evidence="14 15">1276495.2</strain>
    </source>
</reference>
<evidence type="ECO:0000259" key="13">
    <source>
        <dbReference type="PROSITE" id="PS50011"/>
    </source>
</evidence>
<keyword evidence="5" id="KW-0808">Transferase</keyword>
<dbReference type="EMBL" id="LZLM01000007">
    <property type="protein sequence ID" value="OBJ90482.1"/>
    <property type="molecule type" value="Genomic_DNA"/>
</dbReference>
<keyword evidence="6" id="KW-0812">Transmembrane</keyword>
<keyword evidence="11" id="KW-0472">Membrane</keyword>
<evidence type="ECO:0000256" key="2">
    <source>
        <dbReference type="ARBA" id="ARBA00012513"/>
    </source>
</evidence>
<evidence type="ECO:0000256" key="4">
    <source>
        <dbReference type="ARBA" id="ARBA00022527"/>
    </source>
</evidence>
<evidence type="ECO:0000256" key="7">
    <source>
        <dbReference type="ARBA" id="ARBA00022741"/>
    </source>
</evidence>
<evidence type="ECO:0000256" key="1">
    <source>
        <dbReference type="ARBA" id="ARBA00004162"/>
    </source>
</evidence>
<evidence type="ECO:0000256" key="6">
    <source>
        <dbReference type="ARBA" id="ARBA00022692"/>
    </source>
</evidence>
<dbReference type="FunFam" id="1.10.510.10:FF:000021">
    <property type="entry name" value="Serine/threonine protein kinase"/>
    <property type="match status" value="1"/>
</dbReference>
<keyword evidence="7 12" id="KW-0547">Nucleotide-binding</keyword>
<name>A0A1A3KZ33_MYCAS</name>
<dbReference type="AlphaFoldDB" id="A0A1A3KZ33"/>
<dbReference type="Pfam" id="PF00069">
    <property type="entry name" value="Pkinase"/>
    <property type="match status" value="1"/>
</dbReference>
<evidence type="ECO:0000256" key="3">
    <source>
        <dbReference type="ARBA" id="ARBA00022475"/>
    </source>
</evidence>
<organism evidence="14 15">
    <name type="scientific">Mycobacterium asiaticum</name>
    <dbReference type="NCBI Taxonomy" id="1790"/>
    <lineage>
        <taxon>Bacteria</taxon>
        <taxon>Bacillati</taxon>
        <taxon>Actinomycetota</taxon>
        <taxon>Actinomycetes</taxon>
        <taxon>Mycobacteriales</taxon>
        <taxon>Mycobacteriaceae</taxon>
        <taxon>Mycobacterium</taxon>
    </lineage>
</organism>
<dbReference type="SMART" id="SM00220">
    <property type="entry name" value="S_TKc"/>
    <property type="match status" value="1"/>
</dbReference>
<keyword evidence="4" id="KW-0723">Serine/threonine-protein kinase</keyword>
<evidence type="ECO:0000256" key="11">
    <source>
        <dbReference type="ARBA" id="ARBA00023136"/>
    </source>
</evidence>
<comment type="subcellular location">
    <subcellularLocation>
        <location evidence="1">Cell membrane</location>
        <topology evidence="1">Single-pass membrane protein</topology>
    </subcellularLocation>
</comment>
<evidence type="ECO:0000256" key="8">
    <source>
        <dbReference type="ARBA" id="ARBA00022777"/>
    </source>
</evidence>
<gene>
    <name evidence="14" type="ORF">A5640_24400</name>
</gene>
<comment type="caution">
    <text evidence="14">The sequence shown here is derived from an EMBL/GenBank/DDBJ whole genome shotgun (WGS) entry which is preliminary data.</text>
</comment>
<sequence length="584" mass="64067">MELLGRGGMGEVWRAHDTAIDRMVAIKMLLPHFAQDQTFERRFRREARAAARLDDPHVVPIYDFGEIDTRLYVTMRLVKGSDLQTLLKSGPLDPGRAVAIIEQVAAALHAAHDAGLVHRDVKPSNVLITNTDFAYLIDFGIARVAGESSLTTTGATIGTWAYMAPERFRSGAVEPSSDIYALACMLYQSLTGQLPFPAATLEQVAMAHMADAPPKPSAKRREISTAMDEVIARGLAKKPGQRHRTALDFAAAARHALTAAAKPQSLRNSPPPAMTEVPETAAAKEVVCQPPSAPAARRIVSKPPSSPFANKVGKPSATYRQPFGPTLGAWVKVVADGDNHYGHVGTIIEVCEEEDEDDDDLDVIVRFPGERHSYAFRRLELTPASAPAQNIAVRALPDQEDFWANVGIDPIRIIASSYDYLTLRCYLDGTPIFLGTKGMINVFASRRALRRHLSGNPRNDMSSLITYSDVTAAAIERSLPLHEVTQENVYVVKGLADDIGDGPEHIDRTQLELAIELLHDVGEYACSSLVKGVLRQGQPLGDLVRLISGKRASPGARQPRLYAARQQWTQLEDFLESRLRVKRW</sequence>
<evidence type="ECO:0000313" key="15">
    <source>
        <dbReference type="Proteomes" id="UP000093925"/>
    </source>
</evidence>
<protein>
    <recommendedName>
        <fullName evidence="2">non-specific serine/threonine protein kinase</fullName>
        <ecNumber evidence="2">2.7.11.1</ecNumber>
    </recommendedName>
</protein>
<dbReference type="CDD" id="cd14014">
    <property type="entry name" value="STKc_PknB_like"/>
    <property type="match status" value="1"/>
</dbReference>
<dbReference type="GO" id="GO:0080090">
    <property type="term" value="P:regulation of primary metabolic process"/>
    <property type="evidence" value="ECO:0007669"/>
    <property type="project" value="UniProtKB-ARBA"/>
</dbReference>
<dbReference type="PROSITE" id="PS50011">
    <property type="entry name" value="PROTEIN_KINASE_DOM"/>
    <property type="match status" value="1"/>
</dbReference>